<keyword evidence="6" id="KW-1185">Reference proteome</keyword>
<dbReference type="InterPro" id="IPR001944">
    <property type="entry name" value="Glycoside_Hdrlase_35"/>
</dbReference>
<dbReference type="Gene3D" id="3.20.20.80">
    <property type="entry name" value="Glycosidases"/>
    <property type="match status" value="1"/>
</dbReference>
<evidence type="ECO:0000259" key="4">
    <source>
        <dbReference type="Pfam" id="PF01301"/>
    </source>
</evidence>
<feature type="compositionally biased region" description="Basic residues" evidence="3">
    <location>
        <begin position="46"/>
        <end position="55"/>
    </location>
</feature>
<evidence type="ECO:0000256" key="2">
    <source>
        <dbReference type="RuleBase" id="RU003679"/>
    </source>
</evidence>
<dbReference type="Pfam" id="PF01301">
    <property type="entry name" value="Glyco_hydro_35"/>
    <property type="match status" value="1"/>
</dbReference>
<evidence type="ECO:0000313" key="5">
    <source>
        <dbReference type="EMBL" id="TJZ57395.1"/>
    </source>
</evidence>
<evidence type="ECO:0000256" key="3">
    <source>
        <dbReference type="SAM" id="MobiDB-lite"/>
    </source>
</evidence>
<reference evidence="5 6" key="1">
    <citation type="submission" date="2019-04" db="EMBL/GenBank/DDBJ databases">
        <title>Streptomyces piniterrae sp. nov., a heliquinomycin-producing actinomycete isolated from rhizosphere soil of Pinus yunnanensis.</title>
        <authorList>
            <person name="Zhuang X."/>
            <person name="Zhao J."/>
        </authorList>
    </citation>
    <scope>NUCLEOTIDE SEQUENCE [LARGE SCALE GENOMIC DNA]</scope>
    <source>
        <strain evidence="6">jys28</strain>
    </source>
</reference>
<evidence type="ECO:0000256" key="1">
    <source>
        <dbReference type="ARBA" id="ARBA00009809"/>
    </source>
</evidence>
<feature type="compositionally biased region" description="Basic residues" evidence="3">
    <location>
        <begin position="115"/>
        <end position="125"/>
    </location>
</feature>
<dbReference type="EMBL" id="SUMB01000002">
    <property type="protein sequence ID" value="TJZ57395.1"/>
    <property type="molecule type" value="Genomic_DNA"/>
</dbReference>
<dbReference type="SUPFAM" id="SSF51445">
    <property type="entry name" value="(Trans)glycosidases"/>
    <property type="match status" value="1"/>
</dbReference>
<sequence length="763" mass="82291">MPQGLRTVRRRAGQRARPGRGRAGRTRRCRHRHRRKPAGTEPGVRGHPRPGRHHGIQQQCRGDRTAAGAPPARPADHRRRRLQQPAVPQGDRAGPVAAAGEAGHPPLPAGGARSGLRRPRRRPRHPVLRAEGRTRTRLVRRPRVNSPRLSLLPGLNRPVVIGEYPYYRAQPERWAPNLRELRRLGVDVVSCYLPWRFHETDGERPFDFTGATDPQRNVIGLLDAAAEAGLGVLLKPGPFIHAEVQLGGLPDRLCTPERTPYTGLHGWALTSQGRPLPSLFDPAVREETAGWLRAVADEVIAPRLSPHGPVVAVQLGNEGICGDAHLPITSQDGGPHARAAFATWLAGRGLADASQQTARDVEQWSPELRALWSRWSGRAIADVWDWFSALLPEGVAKVVNVPLAPVAGPEPTIDAWAARTRGIAGAGYHVGHTEWVGNPSTDPDAFRAHLLGIRLSRSDVLEANWGFTWTDSGFAEARTPVFNSLLALMLGSGTVSVYTAVATGSWGAHIEMDAQGLLAEGVDPALHAPPYCPGAPTTESGEPGATGRGLRLLAAFLDRFGDRLLASELVRDAVLAIDRALPEAETWAPEADTALRQSATALHDVLLRRSLLVDPQWLDEDGTTPVTPPELPVAVLRSTPNAAGTDAPSHEVAEQLDKLLSAVGRPVWTNEEGRAAVLRRVDRHRHVEFIAVFNSTDVADRVTGRAGEERYEITVPPGGAVVAVISGGVLESWLATPAEPDGPAAALSVDGRPRDDLSLLVTT</sequence>
<organism evidence="5 6">
    <name type="scientific">Streptomyces piniterrae</name>
    <dbReference type="NCBI Taxonomy" id="2571125"/>
    <lineage>
        <taxon>Bacteria</taxon>
        <taxon>Bacillati</taxon>
        <taxon>Actinomycetota</taxon>
        <taxon>Actinomycetes</taxon>
        <taxon>Kitasatosporales</taxon>
        <taxon>Streptomycetaceae</taxon>
        <taxon>Streptomyces</taxon>
    </lineage>
</organism>
<comment type="caution">
    <text evidence="5">The sequence shown here is derived from an EMBL/GenBank/DDBJ whole genome shotgun (WGS) entry which is preliminary data.</text>
</comment>
<comment type="similarity">
    <text evidence="1 2">Belongs to the glycosyl hydrolase 35 family.</text>
</comment>
<dbReference type="InterPro" id="IPR031330">
    <property type="entry name" value="Gly_Hdrlase_35_cat"/>
</dbReference>
<gene>
    <name evidence="5" type="ORF">FCH28_08215</name>
</gene>
<feature type="region of interest" description="Disordered" evidence="3">
    <location>
        <begin position="1"/>
        <end position="125"/>
    </location>
</feature>
<dbReference type="GO" id="GO:0004553">
    <property type="term" value="F:hydrolase activity, hydrolyzing O-glycosyl compounds"/>
    <property type="evidence" value="ECO:0007669"/>
    <property type="project" value="InterPro"/>
</dbReference>
<evidence type="ECO:0000313" key="6">
    <source>
        <dbReference type="Proteomes" id="UP000308697"/>
    </source>
</evidence>
<name>A0A4U0NS99_9ACTN</name>
<accession>A0A4U0NS99</accession>
<dbReference type="InterPro" id="IPR017853">
    <property type="entry name" value="GH"/>
</dbReference>
<dbReference type="Proteomes" id="UP000308697">
    <property type="component" value="Unassembled WGS sequence"/>
</dbReference>
<dbReference type="GO" id="GO:0005975">
    <property type="term" value="P:carbohydrate metabolic process"/>
    <property type="evidence" value="ECO:0007669"/>
    <property type="project" value="InterPro"/>
</dbReference>
<feature type="domain" description="Glycoside hydrolase 35 catalytic" evidence="4">
    <location>
        <begin position="158"/>
        <end position="318"/>
    </location>
</feature>
<proteinExistence type="inferred from homology"/>
<feature type="compositionally biased region" description="Basic residues" evidence="3">
    <location>
        <begin position="7"/>
        <end position="37"/>
    </location>
</feature>
<protein>
    <recommendedName>
        <fullName evidence="4">Glycoside hydrolase 35 catalytic domain-containing protein</fullName>
    </recommendedName>
</protein>
<dbReference type="AlphaFoldDB" id="A0A4U0NS99"/>
<dbReference type="OrthoDB" id="9813184at2"/>
<dbReference type="PANTHER" id="PTHR23421">
    <property type="entry name" value="BETA-GALACTOSIDASE RELATED"/>
    <property type="match status" value="1"/>
</dbReference>